<evidence type="ECO:0000313" key="3">
    <source>
        <dbReference type="EMBL" id="SEJ90746.1"/>
    </source>
</evidence>
<dbReference type="Pfam" id="PF11181">
    <property type="entry name" value="YflT"/>
    <property type="match status" value="1"/>
</dbReference>
<name>A0A143Z4A4_9LACT</name>
<dbReference type="AlphaFoldDB" id="A0A143Z4A4"/>
<feature type="domain" description="General stress protein 17M-like" evidence="1">
    <location>
        <begin position="6"/>
        <end position="72"/>
    </location>
</feature>
<dbReference type="Proteomes" id="UP000199280">
    <property type="component" value="Unassembled WGS sequence"/>
</dbReference>
<dbReference type="Proteomes" id="UP000076878">
    <property type="component" value="Unassembled WGS sequence"/>
</dbReference>
<dbReference type="EMBL" id="FJNB01000021">
    <property type="protein sequence ID" value="CZR06961.1"/>
    <property type="molecule type" value="Genomic_DNA"/>
</dbReference>
<dbReference type="InterPro" id="IPR025889">
    <property type="entry name" value="GSP17M-like_dom"/>
</dbReference>
<reference evidence="3 5" key="2">
    <citation type="submission" date="2016-10" db="EMBL/GenBank/DDBJ databases">
        <authorList>
            <person name="Varghese N."/>
            <person name="Submissions S."/>
        </authorList>
    </citation>
    <scope>NUCLEOTIDE SEQUENCE [LARGE SCALE GENOMIC DNA]</scope>
    <source>
        <strain evidence="3 5">DSM 22150</strain>
    </source>
</reference>
<dbReference type="STRING" id="640938.TR210_2380"/>
<evidence type="ECO:0000313" key="4">
    <source>
        <dbReference type="Proteomes" id="UP000076878"/>
    </source>
</evidence>
<sequence length="129" mass="14414">MAKFVAGSYATVEAVEAAVKALLEKGHKETDLLLVTNATAKRERLAKETGLDVIAETGHDENFDWKELAPLYPTFDEEALYEPSPQHPYPQLTPEQADDQERKMQGYFSELKEGNILIIVEAAEQPRPA</sequence>
<organism evidence="2 4">
    <name type="scientific">Trichococcus ilyis</name>
    <dbReference type="NCBI Taxonomy" id="640938"/>
    <lineage>
        <taxon>Bacteria</taxon>
        <taxon>Bacillati</taxon>
        <taxon>Bacillota</taxon>
        <taxon>Bacilli</taxon>
        <taxon>Lactobacillales</taxon>
        <taxon>Carnobacteriaceae</taxon>
        <taxon>Trichococcus</taxon>
    </lineage>
</organism>
<proteinExistence type="predicted"/>
<evidence type="ECO:0000313" key="2">
    <source>
        <dbReference type="EMBL" id="CZR06961.1"/>
    </source>
</evidence>
<dbReference type="OrthoDB" id="2168477at2"/>
<accession>A0A143Z4A4</accession>
<dbReference type="RefSeq" id="WP_068624065.1">
    <property type="nucleotide sequence ID" value="NZ_FJNB01000021.1"/>
</dbReference>
<reference evidence="2 4" key="1">
    <citation type="submission" date="2016-02" db="EMBL/GenBank/DDBJ databases">
        <authorList>
            <person name="Wen L."/>
            <person name="He K."/>
            <person name="Yang H."/>
        </authorList>
    </citation>
    <scope>NUCLEOTIDE SEQUENCE [LARGE SCALE GENOMIC DNA]</scope>
    <source>
        <strain evidence="2">Trichococcus_R210</strain>
    </source>
</reference>
<evidence type="ECO:0000259" key="1">
    <source>
        <dbReference type="Pfam" id="PF11181"/>
    </source>
</evidence>
<gene>
    <name evidence="3" type="ORF">SAMN05216375_13712</name>
    <name evidence="2" type="ORF">TR210_2380</name>
</gene>
<keyword evidence="5" id="KW-1185">Reference proteome</keyword>
<dbReference type="EMBL" id="FNYT01000037">
    <property type="protein sequence ID" value="SEJ90746.1"/>
    <property type="molecule type" value="Genomic_DNA"/>
</dbReference>
<evidence type="ECO:0000313" key="5">
    <source>
        <dbReference type="Proteomes" id="UP000199280"/>
    </source>
</evidence>
<protein>
    <submittedName>
        <fullName evidence="3">Heat induced stress protein YflT</fullName>
    </submittedName>
</protein>